<dbReference type="SUPFAM" id="SSF56784">
    <property type="entry name" value="HAD-like"/>
    <property type="match status" value="1"/>
</dbReference>
<dbReference type="PANTHER" id="PTHR10000">
    <property type="entry name" value="PHOSPHOSERINE PHOSPHATASE"/>
    <property type="match status" value="1"/>
</dbReference>
<keyword evidence="2" id="KW-1185">Reference proteome</keyword>
<reference evidence="1 2" key="1">
    <citation type="submission" date="2019-02" db="EMBL/GenBank/DDBJ databases">
        <title>Deep-cultivation of Planctomycetes and their phenomic and genomic characterization uncovers novel biology.</title>
        <authorList>
            <person name="Wiegand S."/>
            <person name="Jogler M."/>
            <person name="Boedeker C."/>
            <person name="Pinto D."/>
            <person name="Vollmers J."/>
            <person name="Rivas-Marin E."/>
            <person name="Kohn T."/>
            <person name="Peeters S.H."/>
            <person name="Heuer A."/>
            <person name="Rast P."/>
            <person name="Oberbeckmann S."/>
            <person name="Bunk B."/>
            <person name="Jeske O."/>
            <person name="Meyerdierks A."/>
            <person name="Storesund J.E."/>
            <person name="Kallscheuer N."/>
            <person name="Luecker S."/>
            <person name="Lage O.M."/>
            <person name="Pohl T."/>
            <person name="Merkel B.J."/>
            <person name="Hornburger P."/>
            <person name="Mueller R.-W."/>
            <person name="Bruemmer F."/>
            <person name="Labrenz M."/>
            <person name="Spormann A.M."/>
            <person name="Op den Camp H."/>
            <person name="Overmann J."/>
            <person name="Amann R."/>
            <person name="Jetten M.S.M."/>
            <person name="Mascher T."/>
            <person name="Medema M.H."/>
            <person name="Devos D.P."/>
            <person name="Kaster A.-K."/>
            <person name="Ovreas L."/>
            <person name="Rohde M."/>
            <person name="Galperin M.Y."/>
            <person name="Jogler C."/>
        </authorList>
    </citation>
    <scope>NUCLEOTIDE SEQUENCE [LARGE SCALE GENOMIC DNA]</scope>
    <source>
        <strain evidence="1 2">Pla133</strain>
    </source>
</reference>
<dbReference type="KEGG" id="pbap:Pla133_31770"/>
<dbReference type="RefSeq" id="WP_419191572.1">
    <property type="nucleotide sequence ID" value="NZ_CP036287.1"/>
</dbReference>
<dbReference type="NCBIfam" id="TIGR01484">
    <property type="entry name" value="HAD-SF-IIB"/>
    <property type="match status" value="1"/>
</dbReference>
<gene>
    <name evidence="1" type="primary">yidA</name>
    <name evidence="1" type="ORF">Pla133_31770</name>
</gene>
<dbReference type="Pfam" id="PF08282">
    <property type="entry name" value="Hydrolase_3"/>
    <property type="match status" value="1"/>
</dbReference>
<keyword evidence="1" id="KW-0378">Hydrolase</keyword>
<dbReference type="GO" id="GO:0050308">
    <property type="term" value="F:sugar-phosphatase activity"/>
    <property type="evidence" value="ECO:0007669"/>
    <property type="project" value="UniProtKB-EC"/>
</dbReference>
<dbReference type="InterPro" id="IPR006379">
    <property type="entry name" value="HAD-SF_hydro_IIB"/>
</dbReference>
<dbReference type="Gene3D" id="3.40.50.1000">
    <property type="entry name" value="HAD superfamily/HAD-like"/>
    <property type="match status" value="1"/>
</dbReference>
<dbReference type="Gene3D" id="3.30.1240.10">
    <property type="match status" value="1"/>
</dbReference>
<proteinExistence type="predicted"/>
<protein>
    <submittedName>
        <fullName evidence="1">Sugar phosphatase YidA</fullName>
        <ecNumber evidence="1">3.1.3.23</ecNumber>
    </submittedName>
</protein>
<evidence type="ECO:0000313" key="2">
    <source>
        <dbReference type="Proteomes" id="UP000316921"/>
    </source>
</evidence>
<dbReference type="GO" id="GO:0005829">
    <property type="term" value="C:cytosol"/>
    <property type="evidence" value="ECO:0007669"/>
    <property type="project" value="TreeGrafter"/>
</dbReference>
<accession>A0A518BM95</accession>
<sequence length="277" mass="30486">MSEPTYDAIVFDLDGTLVGEDGHVRPRVGDAVRGLVARGVPVMIATGRSELGTVQIARELQIELPCVVYNGAGLWCPRSDKLLEERLISDVAVQRTLAFAAERELLTSVMQNHRKFASRPADPQELDALRGLEGLELVERADLPTEYLIRISIYCRSSRDSGSLARELEAVIDRPIYLTDFPLNWLAHQRSSAYQVVDVQPPCRGKGEAIRWLWEERGIDPARVVAVGDATNDIPMFERAGLAVAMGESMTEARASAHRSIGSCDSDAIADLIAELF</sequence>
<dbReference type="InterPro" id="IPR023214">
    <property type="entry name" value="HAD_sf"/>
</dbReference>
<dbReference type="PANTHER" id="PTHR10000:SF8">
    <property type="entry name" value="HAD SUPERFAMILY HYDROLASE-LIKE, TYPE 3"/>
    <property type="match status" value="1"/>
</dbReference>
<dbReference type="AlphaFoldDB" id="A0A518BM95"/>
<name>A0A518BM95_9BACT</name>
<dbReference type="EC" id="3.1.3.23" evidence="1"/>
<dbReference type="EMBL" id="CP036287">
    <property type="protein sequence ID" value="QDU68083.1"/>
    <property type="molecule type" value="Genomic_DNA"/>
</dbReference>
<evidence type="ECO:0000313" key="1">
    <source>
        <dbReference type="EMBL" id="QDU68083.1"/>
    </source>
</evidence>
<dbReference type="GO" id="GO:0000287">
    <property type="term" value="F:magnesium ion binding"/>
    <property type="evidence" value="ECO:0007669"/>
    <property type="project" value="TreeGrafter"/>
</dbReference>
<dbReference type="Proteomes" id="UP000316921">
    <property type="component" value="Chromosome"/>
</dbReference>
<dbReference type="InterPro" id="IPR036412">
    <property type="entry name" value="HAD-like_sf"/>
</dbReference>
<organism evidence="1 2">
    <name type="scientific">Engelhardtia mirabilis</name>
    <dbReference type="NCBI Taxonomy" id="2528011"/>
    <lineage>
        <taxon>Bacteria</taxon>
        <taxon>Pseudomonadati</taxon>
        <taxon>Planctomycetota</taxon>
        <taxon>Planctomycetia</taxon>
        <taxon>Planctomycetia incertae sedis</taxon>
        <taxon>Engelhardtia</taxon>
    </lineage>
</organism>